<sequence>MPSEPLVLGFDTSAAHCAAALLLGDRVLAMRAEPMARGQAERLMPLLEEVLAEAGHVWGDLARIGVGVGPGNFTGIRIGVSAARGLALALDIPAIGVSGFEIIAEAEGPDAIPAIPAPQGQAYTWRDGAPVFCAAEDLPGASGLPEPQEMARHIARVATRTEAAPAPVPLYVKPADAAPPRDAPPEIVDDLG</sequence>
<dbReference type="AlphaFoldDB" id="A0A348WER6"/>
<dbReference type="SUPFAM" id="SSF53067">
    <property type="entry name" value="Actin-like ATPase domain"/>
    <property type="match status" value="1"/>
</dbReference>
<dbReference type="GO" id="GO:0005829">
    <property type="term" value="C:cytosol"/>
    <property type="evidence" value="ECO:0007669"/>
    <property type="project" value="TreeGrafter"/>
</dbReference>
<dbReference type="GO" id="GO:0002949">
    <property type="term" value="P:tRNA threonylcarbamoyladenosine modification"/>
    <property type="evidence" value="ECO:0007669"/>
    <property type="project" value="InterPro"/>
</dbReference>
<feature type="domain" description="Gcp-like" evidence="2">
    <location>
        <begin position="36"/>
        <end position="124"/>
    </location>
</feature>
<evidence type="ECO:0000256" key="1">
    <source>
        <dbReference type="SAM" id="MobiDB-lite"/>
    </source>
</evidence>
<dbReference type="InterPro" id="IPR000905">
    <property type="entry name" value="Gcp-like_dom"/>
</dbReference>
<proteinExistence type="predicted"/>
<keyword evidence="3" id="KW-0808">Transferase</keyword>
<comment type="caution">
    <text evidence="3">The sequence shown here is derived from an EMBL/GenBank/DDBJ whole genome shotgun (WGS) entry which is preliminary data.</text>
</comment>
<reference evidence="3 4" key="1">
    <citation type="journal article" date="2018" name="Nat. Biotechnol.">
        <title>A standardized bacterial taxonomy based on genome phylogeny substantially revises the tree of life.</title>
        <authorList>
            <person name="Parks D.H."/>
            <person name="Chuvochina M."/>
            <person name="Waite D.W."/>
            <person name="Rinke C."/>
            <person name="Skarshewski A."/>
            <person name="Chaumeil P.A."/>
            <person name="Hugenholtz P."/>
        </authorList>
    </citation>
    <scope>NUCLEOTIDE SEQUENCE [LARGE SCALE GENOMIC DNA]</scope>
    <source>
        <strain evidence="3">UBA9169</strain>
    </source>
</reference>
<dbReference type="InterPro" id="IPR043129">
    <property type="entry name" value="ATPase_NBD"/>
</dbReference>
<evidence type="ECO:0000259" key="2">
    <source>
        <dbReference type="Pfam" id="PF00814"/>
    </source>
</evidence>
<evidence type="ECO:0000313" key="3">
    <source>
        <dbReference type="EMBL" id="HAR53028.1"/>
    </source>
</evidence>
<protein>
    <submittedName>
        <fullName evidence="3">tRNA (Adenosine(37)-N6)-threonylcarbamoyltransferase complex dimerization subunit type 1 TsaB</fullName>
    </submittedName>
</protein>
<dbReference type="EMBL" id="DMVW01000135">
    <property type="protein sequence ID" value="HAR53028.1"/>
    <property type="molecule type" value="Genomic_DNA"/>
</dbReference>
<name>A0A348WER6_9RHOB</name>
<accession>A0A348WER6</accession>
<dbReference type="GO" id="GO:0016740">
    <property type="term" value="F:transferase activity"/>
    <property type="evidence" value="ECO:0007669"/>
    <property type="project" value="UniProtKB-KW"/>
</dbReference>
<dbReference type="InterPro" id="IPR022496">
    <property type="entry name" value="T6A_TsaB"/>
</dbReference>
<dbReference type="Gene3D" id="3.30.420.40">
    <property type="match status" value="1"/>
</dbReference>
<organism evidence="3 4">
    <name type="scientific">Roseovarius nubinhibens</name>
    <dbReference type="NCBI Taxonomy" id="314263"/>
    <lineage>
        <taxon>Bacteria</taxon>
        <taxon>Pseudomonadati</taxon>
        <taxon>Pseudomonadota</taxon>
        <taxon>Alphaproteobacteria</taxon>
        <taxon>Rhodobacterales</taxon>
        <taxon>Roseobacteraceae</taxon>
        <taxon>Roseovarius</taxon>
    </lineage>
</organism>
<dbReference type="Pfam" id="PF00814">
    <property type="entry name" value="TsaD"/>
    <property type="match status" value="1"/>
</dbReference>
<evidence type="ECO:0000313" key="4">
    <source>
        <dbReference type="Proteomes" id="UP000264719"/>
    </source>
</evidence>
<feature type="region of interest" description="Disordered" evidence="1">
    <location>
        <begin position="169"/>
        <end position="192"/>
    </location>
</feature>
<gene>
    <name evidence="3" type="primary">tsaB</name>
    <name evidence="3" type="ORF">DCS45_14290</name>
</gene>
<dbReference type="Proteomes" id="UP000264719">
    <property type="component" value="Unassembled WGS sequence"/>
</dbReference>
<dbReference type="PANTHER" id="PTHR11735:SF11">
    <property type="entry name" value="TRNA THREONYLCARBAMOYLADENOSINE BIOSYNTHESIS PROTEIN TSAB"/>
    <property type="match status" value="1"/>
</dbReference>
<dbReference type="NCBIfam" id="TIGR03725">
    <property type="entry name" value="T6A_YeaZ"/>
    <property type="match status" value="1"/>
</dbReference>
<dbReference type="PANTHER" id="PTHR11735">
    <property type="entry name" value="TRNA N6-ADENOSINE THREONYLCARBAMOYLTRANSFERASE"/>
    <property type="match status" value="1"/>
</dbReference>